<keyword evidence="3" id="KW-1185">Reference proteome</keyword>
<accession>A0A5B1M0K6</accession>
<keyword evidence="1" id="KW-0812">Transmembrane</keyword>
<evidence type="ECO:0000313" key="3">
    <source>
        <dbReference type="Proteomes" id="UP000324351"/>
    </source>
</evidence>
<evidence type="ECO:0000256" key="1">
    <source>
        <dbReference type="SAM" id="Phobius"/>
    </source>
</evidence>
<organism evidence="2 3">
    <name type="scientific">Nocardioides antri</name>
    <dbReference type="NCBI Taxonomy" id="2607659"/>
    <lineage>
        <taxon>Bacteria</taxon>
        <taxon>Bacillati</taxon>
        <taxon>Actinomycetota</taxon>
        <taxon>Actinomycetes</taxon>
        <taxon>Propionibacteriales</taxon>
        <taxon>Nocardioidaceae</taxon>
        <taxon>Nocardioides</taxon>
    </lineage>
</organism>
<dbReference type="EMBL" id="VUJW01000009">
    <property type="protein sequence ID" value="KAA1426196.1"/>
    <property type="molecule type" value="Genomic_DNA"/>
</dbReference>
<dbReference type="AlphaFoldDB" id="A0A5B1M0K6"/>
<feature type="transmembrane region" description="Helical" evidence="1">
    <location>
        <begin position="46"/>
        <end position="70"/>
    </location>
</feature>
<evidence type="ECO:0000313" key="2">
    <source>
        <dbReference type="EMBL" id="KAA1426196.1"/>
    </source>
</evidence>
<sequence>MNDDMDHEDRLRALFHDAVSDVEPRDRLADVRRRTRARRTSGGRHWAPLLVGAGAVAATVVAATFVFGGLGDDPEPDHDIPIAGTSSTDGPTTAAAGVYFVGETPTGPRLFREFQAVTRTADPEQKVLYALQRLTFDLGPRDPDYRTLWPSDSFSAVRLEDDRIVVELGTDGALTGDSGLGRLGVQQAVYTAEAALGERLPLAFEWNGELAREVLGLFVAATVDRDSSFALTAPVNISDPSEGLRVDVDTWSANGTMSTNVRRVAWTLSLDGDVVLRGRAEPAAIDGPDARATLGAPGWETGEIDLSGLAPGDYVFEVTGLDVGQTSDAAREFSDTRTITVR</sequence>
<comment type="caution">
    <text evidence="2">The sequence shown here is derived from an EMBL/GenBank/DDBJ whole genome shotgun (WGS) entry which is preliminary data.</text>
</comment>
<name>A0A5B1M0K6_9ACTN</name>
<dbReference type="Proteomes" id="UP000324351">
    <property type="component" value="Unassembled WGS sequence"/>
</dbReference>
<protein>
    <recommendedName>
        <fullName evidence="4">GerMN domain-containing protein</fullName>
    </recommendedName>
</protein>
<gene>
    <name evidence="2" type="ORF">F0U47_14910</name>
</gene>
<evidence type="ECO:0008006" key="4">
    <source>
        <dbReference type="Google" id="ProtNLM"/>
    </source>
</evidence>
<proteinExistence type="predicted"/>
<dbReference type="RefSeq" id="WP_149751272.1">
    <property type="nucleotide sequence ID" value="NZ_VUJW01000009.1"/>
</dbReference>
<keyword evidence="1" id="KW-0472">Membrane</keyword>
<reference evidence="2 3" key="1">
    <citation type="submission" date="2019-09" db="EMBL/GenBank/DDBJ databases">
        <title>Nocardioides panacisoli sp. nov., isolated from the soil of a ginseng field.</title>
        <authorList>
            <person name="Cho C."/>
        </authorList>
    </citation>
    <scope>NUCLEOTIDE SEQUENCE [LARGE SCALE GENOMIC DNA]</scope>
    <source>
        <strain evidence="2 3">BN140041</strain>
    </source>
</reference>
<keyword evidence="1" id="KW-1133">Transmembrane helix</keyword>
<reference evidence="2 3" key="2">
    <citation type="submission" date="2019-09" db="EMBL/GenBank/DDBJ databases">
        <authorList>
            <person name="Jin C."/>
        </authorList>
    </citation>
    <scope>NUCLEOTIDE SEQUENCE [LARGE SCALE GENOMIC DNA]</scope>
    <source>
        <strain evidence="2 3">BN140041</strain>
    </source>
</reference>